<evidence type="ECO:0000313" key="1">
    <source>
        <dbReference type="EMBL" id="HGT82473.1"/>
    </source>
</evidence>
<dbReference type="InterPro" id="IPR002808">
    <property type="entry name" value="AdoCbi_amidolase"/>
</dbReference>
<dbReference type="EMBL" id="DSYZ01000045">
    <property type="protein sequence ID" value="HGT82473.1"/>
    <property type="molecule type" value="Genomic_DNA"/>
</dbReference>
<accession>A0A7J3M0V7</accession>
<keyword evidence="1" id="KW-0418">Kinase</keyword>
<dbReference type="AlphaFoldDB" id="A0A7J3M0V7"/>
<keyword evidence="1" id="KW-0808">Transferase</keyword>
<dbReference type="PANTHER" id="PTHR35336">
    <property type="entry name" value="ADENOSYLCOBINAMIDE AMIDOHYDROLASE"/>
    <property type="match status" value="1"/>
</dbReference>
<comment type="caution">
    <text evidence="1">The sequence shown here is derived from an EMBL/GenBank/DDBJ whole genome shotgun (WGS) entry which is preliminary data.</text>
</comment>
<protein>
    <submittedName>
        <fullName evidence="1">Adenosylcobinamide kinase</fullName>
    </submittedName>
</protein>
<reference evidence="1" key="1">
    <citation type="journal article" date="2020" name="mSystems">
        <title>Genome- and Community-Level Interaction Insights into Carbon Utilization and Element Cycling Functions of Hydrothermarchaeota in Hydrothermal Sediment.</title>
        <authorList>
            <person name="Zhou Z."/>
            <person name="Liu Y."/>
            <person name="Xu W."/>
            <person name="Pan J."/>
            <person name="Luo Z.H."/>
            <person name="Li M."/>
        </authorList>
    </citation>
    <scope>NUCLEOTIDE SEQUENCE [LARGE SCALE GENOMIC DNA]</scope>
    <source>
        <strain evidence="1">SpSt-587</strain>
    </source>
</reference>
<organism evidence="1">
    <name type="scientific">Archaeoglobus fulgidus</name>
    <dbReference type="NCBI Taxonomy" id="2234"/>
    <lineage>
        <taxon>Archaea</taxon>
        <taxon>Methanobacteriati</taxon>
        <taxon>Methanobacteriota</taxon>
        <taxon>Archaeoglobi</taxon>
        <taxon>Archaeoglobales</taxon>
        <taxon>Archaeoglobaceae</taxon>
        <taxon>Archaeoglobus</taxon>
    </lineage>
</organism>
<dbReference type="InterPro" id="IPR052209">
    <property type="entry name" value="CbiZ"/>
</dbReference>
<name>A0A7J3M0V7_ARCFL</name>
<dbReference type="Pfam" id="PF01955">
    <property type="entry name" value="CbiZ"/>
    <property type="match status" value="1"/>
</dbReference>
<dbReference type="GO" id="GO:0016301">
    <property type="term" value="F:kinase activity"/>
    <property type="evidence" value="ECO:0007669"/>
    <property type="project" value="UniProtKB-KW"/>
</dbReference>
<sequence length="194" mass="21496">MPYKNYCIDDKTLLVHGKFFGVSTGLLGGWRSVECAFNHCIDDDFYRMSPVAYLKKVAKSYGLKKYFGLLTAVPMENLSIKSVENVTAFVTAGVNNPNKMTINAILVAESKLSRSALLNAIITATEAKSSALFKLGYRFTGTNTDAVVVLSTMKGSYETFSGPASRLGKRIWETVFKATIESLKKWEKNSRNTF</sequence>
<proteinExistence type="predicted"/>
<gene>
    <name evidence="1" type="ORF">ENT52_01940</name>
</gene>
<dbReference type="PANTHER" id="PTHR35336:SF5">
    <property type="entry name" value="ADENOSYLCOBINAMIDE AMIDOHYDROLASE"/>
    <property type="match status" value="1"/>
</dbReference>